<dbReference type="SUPFAM" id="SSF55890">
    <property type="entry name" value="Sporulation response regulatory protein Spo0B"/>
    <property type="match status" value="1"/>
</dbReference>
<comment type="caution">
    <text evidence="5">The sequence shown here is derived from an EMBL/GenBank/DDBJ whole genome shotgun (WGS) entry which is preliminary data.</text>
</comment>
<dbReference type="InterPro" id="IPR039506">
    <property type="entry name" value="SPOB_a"/>
</dbReference>
<evidence type="ECO:0000256" key="3">
    <source>
        <dbReference type="ARBA" id="ARBA00022777"/>
    </source>
</evidence>
<evidence type="ECO:0000313" key="5">
    <source>
        <dbReference type="EMBL" id="KGX93491.1"/>
    </source>
</evidence>
<dbReference type="Gene3D" id="3.30.565.30">
    <property type="entry name" value="Sporulation initiation phosphotransferase B (SpoOB), C-terminal domain"/>
    <property type="match status" value="1"/>
</dbReference>
<protein>
    <submittedName>
        <fullName evidence="5">Sporulation protein</fullName>
    </submittedName>
</protein>
<gene>
    <name evidence="5" type="ORF">N781_10675</name>
</gene>
<dbReference type="RefSeq" id="WP_051240157.1">
    <property type="nucleotide sequence ID" value="NZ_AVPE01000002.1"/>
</dbReference>
<keyword evidence="1" id="KW-0597">Phosphoprotein</keyword>
<feature type="domain" description="SpoOB alpha-helical" evidence="4">
    <location>
        <begin position="2"/>
        <end position="56"/>
    </location>
</feature>
<dbReference type="InterPro" id="IPR037100">
    <property type="entry name" value="Spo0B_C_sf"/>
</dbReference>
<dbReference type="GO" id="GO:0000155">
    <property type="term" value="F:phosphorelay sensor kinase activity"/>
    <property type="evidence" value="ECO:0007669"/>
    <property type="project" value="InterPro"/>
</dbReference>
<reference evidence="5 6" key="1">
    <citation type="submission" date="2013-08" db="EMBL/GenBank/DDBJ databases">
        <authorList>
            <person name="Huang J."/>
            <person name="Wang G."/>
        </authorList>
    </citation>
    <scope>NUCLEOTIDE SEQUENCE [LARGE SCALE GENOMIC DNA]</scope>
    <source>
        <strain evidence="5 6">JSM 076056</strain>
    </source>
</reference>
<name>A0A0A5GJU1_9BACI</name>
<evidence type="ECO:0000256" key="1">
    <source>
        <dbReference type="ARBA" id="ARBA00022553"/>
    </source>
</evidence>
<proteinExistence type="predicted"/>
<dbReference type="Proteomes" id="UP000030528">
    <property type="component" value="Unassembled WGS sequence"/>
</dbReference>
<dbReference type="Gene3D" id="1.10.287.130">
    <property type="match status" value="1"/>
</dbReference>
<evidence type="ECO:0000259" key="4">
    <source>
        <dbReference type="Pfam" id="PF14689"/>
    </source>
</evidence>
<dbReference type="InterPro" id="IPR016120">
    <property type="entry name" value="Sig_transdc_His_kin_SpoOB"/>
</dbReference>
<keyword evidence="2" id="KW-0808">Transferase</keyword>
<dbReference type="eggNOG" id="COG3290">
    <property type="taxonomic scope" value="Bacteria"/>
</dbReference>
<dbReference type="AlphaFoldDB" id="A0A0A5GJU1"/>
<evidence type="ECO:0000313" key="6">
    <source>
        <dbReference type="Proteomes" id="UP000030528"/>
    </source>
</evidence>
<keyword evidence="6" id="KW-1185">Reference proteome</keyword>
<accession>A0A0A5GJU1</accession>
<organism evidence="5 6">
    <name type="scientific">Pontibacillus halophilus JSM 076056 = DSM 19796</name>
    <dbReference type="NCBI Taxonomy" id="1385510"/>
    <lineage>
        <taxon>Bacteria</taxon>
        <taxon>Bacillati</taxon>
        <taxon>Bacillota</taxon>
        <taxon>Bacilli</taxon>
        <taxon>Bacillales</taxon>
        <taxon>Bacillaceae</taxon>
        <taxon>Pontibacillus</taxon>
    </lineage>
</organism>
<sequence>MKADEVTYLLRHYRHDWMNQLQLIKGYASMDKLDKVKEKVNEIVTQSQQESHLMNLKADRVTLWILRFNTLHDQFRLTYTVEGQADLSSYDYTLSLALQSAFDTIQSNANEHSLYKGSIMFQLEDERRVSLSFTGDFLKRELDWKPLENLPMVDYTSYRNDDESTTYTILFDLNER</sequence>
<dbReference type="STRING" id="1385510.GCA_000425205_01045"/>
<keyword evidence="3" id="KW-0418">Kinase</keyword>
<dbReference type="Pfam" id="PF14689">
    <property type="entry name" value="SPOB_a"/>
    <property type="match status" value="1"/>
</dbReference>
<dbReference type="EMBL" id="AVPE01000002">
    <property type="protein sequence ID" value="KGX93491.1"/>
    <property type="molecule type" value="Genomic_DNA"/>
</dbReference>
<evidence type="ECO:0000256" key="2">
    <source>
        <dbReference type="ARBA" id="ARBA00022679"/>
    </source>
</evidence>